<organism evidence="1 2">
    <name type="scientific">Bradyrhizobium icense</name>
    <dbReference type="NCBI Taxonomy" id="1274631"/>
    <lineage>
        <taxon>Bacteria</taxon>
        <taxon>Pseudomonadati</taxon>
        <taxon>Pseudomonadota</taxon>
        <taxon>Alphaproteobacteria</taxon>
        <taxon>Hyphomicrobiales</taxon>
        <taxon>Nitrobacteraceae</taxon>
        <taxon>Bradyrhizobium</taxon>
    </lineage>
</organism>
<dbReference type="AlphaFoldDB" id="A0A1B1UKK6"/>
<name>A0A1B1UKK6_9BRAD</name>
<reference evidence="1 2" key="1">
    <citation type="submission" date="2016-07" db="EMBL/GenBank/DDBJ databases">
        <title>Complete genome sequence of Bradyrhizobium icense LMTR 13T, a potential inoculant strain isolated from lima bean (Phaseolus lunatus) in Peru.</title>
        <authorList>
            <person name="Ormeno-Orrillo E."/>
            <person name="Duran D."/>
            <person name="Rogel M.A."/>
            <person name="Rey L."/>
            <person name="Imperial J."/>
            <person name="Ruiz-Argueso T."/>
            <person name="Martinez-Romero E."/>
        </authorList>
    </citation>
    <scope>NUCLEOTIDE SEQUENCE [LARGE SCALE GENOMIC DNA]</scope>
    <source>
        <strain evidence="1 2">LMTR 13</strain>
    </source>
</reference>
<gene>
    <name evidence="1" type="ORF">LMTR13_27330</name>
</gene>
<protein>
    <submittedName>
        <fullName evidence="1">Uncharacterized protein</fullName>
    </submittedName>
</protein>
<dbReference type="EMBL" id="CP016428">
    <property type="protein sequence ID" value="ANW03300.1"/>
    <property type="molecule type" value="Genomic_DNA"/>
</dbReference>
<evidence type="ECO:0000313" key="1">
    <source>
        <dbReference type="EMBL" id="ANW03300.1"/>
    </source>
</evidence>
<keyword evidence="2" id="KW-1185">Reference proteome</keyword>
<proteinExistence type="predicted"/>
<sequence length="83" mass="9708">MGGSKVQGRKADENRTTECAKRYGNLHWIGVFVDEQFLKDRAQIIRDLADKADPFTRKRLLDLAERYDRRMRPTVSDDKARPN</sequence>
<dbReference type="Proteomes" id="UP000092839">
    <property type="component" value="Chromosome"/>
</dbReference>
<evidence type="ECO:0000313" key="2">
    <source>
        <dbReference type="Proteomes" id="UP000092839"/>
    </source>
</evidence>
<accession>A0A1B1UKK6</accession>
<dbReference type="KEGG" id="bic:LMTR13_27330"/>